<feature type="region of interest" description="Disordered" evidence="1">
    <location>
        <begin position="1"/>
        <end position="27"/>
    </location>
</feature>
<organism evidence="2 3">
    <name type="scientific">Lacimonas salitolerans</name>
    <dbReference type="NCBI Taxonomy" id="1323750"/>
    <lineage>
        <taxon>Bacteria</taxon>
        <taxon>Pseudomonadati</taxon>
        <taxon>Pseudomonadota</taxon>
        <taxon>Alphaproteobacteria</taxon>
        <taxon>Rhodobacterales</taxon>
        <taxon>Paracoccaceae</taxon>
        <taxon>Lacimonas</taxon>
    </lineage>
</organism>
<reference evidence="3" key="1">
    <citation type="journal article" date="2019" name="Int. J. Syst. Evol. Microbiol.">
        <title>The Global Catalogue of Microorganisms (GCM) 10K type strain sequencing project: providing services to taxonomists for standard genome sequencing and annotation.</title>
        <authorList>
            <consortium name="The Broad Institute Genomics Platform"/>
            <consortium name="The Broad Institute Genome Sequencing Center for Infectious Disease"/>
            <person name="Wu L."/>
            <person name="Ma J."/>
        </authorList>
    </citation>
    <scope>NUCLEOTIDE SEQUENCE [LARGE SCALE GENOMIC DNA]</scope>
    <source>
        <strain evidence="3">CGMCC 1.12477</strain>
    </source>
</reference>
<keyword evidence="3" id="KW-1185">Reference proteome</keyword>
<dbReference type="SUPFAM" id="SSF50118">
    <property type="entry name" value="Cell growth inhibitor/plasmid maintenance toxic component"/>
    <property type="match status" value="1"/>
</dbReference>
<dbReference type="InterPro" id="IPR011067">
    <property type="entry name" value="Plasmid_toxin/cell-grow_inhib"/>
</dbReference>
<dbReference type="Gene3D" id="2.30.30.110">
    <property type="match status" value="1"/>
</dbReference>
<dbReference type="Pfam" id="PF02452">
    <property type="entry name" value="PemK_toxin"/>
    <property type="match status" value="1"/>
</dbReference>
<comment type="caution">
    <text evidence="2">The sequence shown here is derived from an EMBL/GenBank/DDBJ whole genome shotgun (WGS) entry which is preliminary data.</text>
</comment>
<dbReference type="InterPro" id="IPR003477">
    <property type="entry name" value="PemK-like"/>
</dbReference>
<accession>A0ABW4EHS2</accession>
<dbReference type="EMBL" id="JBHUDD010000059">
    <property type="protein sequence ID" value="MFD1510221.1"/>
    <property type="molecule type" value="Genomic_DNA"/>
</dbReference>
<protein>
    <submittedName>
        <fullName evidence="2">Type II toxin-antitoxin system PemK/MazF family toxin</fullName>
    </submittedName>
</protein>
<proteinExistence type="predicted"/>
<gene>
    <name evidence="2" type="ORF">ACFTOW_12490</name>
</gene>
<evidence type="ECO:0000313" key="3">
    <source>
        <dbReference type="Proteomes" id="UP001597186"/>
    </source>
</evidence>
<dbReference type="Proteomes" id="UP001597186">
    <property type="component" value="Unassembled WGS sequence"/>
</dbReference>
<sequence length="153" mass="16949">MDGGQPQRRIKGILSVGAPPPERGHVAETVPPRVLPELRRAPRIGELYWCRLPKDAELPEMWKTRPVVIISPANTLSGSATLIPTSTVDQGNNKWAELLETSIDGETSYAICDQLLTLAVSRLKAPELLTPRLGPEEINRIVTKIHLRLPQPR</sequence>
<evidence type="ECO:0000313" key="2">
    <source>
        <dbReference type="EMBL" id="MFD1510221.1"/>
    </source>
</evidence>
<dbReference type="RefSeq" id="WP_379916175.1">
    <property type="nucleotide sequence ID" value="NZ_JBHUDD010000059.1"/>
</dbReference>
<name>A0ABW4EHS2_9RHOB</name>
<evidence type="ECO:0000256" key="1">
    <source>
        <dbReference type="SAM" id="MobiDB-lite"/>
    </source>
</evidence>